<proteinExistence type="predicted"/>
<dbReference type="AlphaFoldDB" id="A0A3S1BBB2"/>
<dbReference type="EMBL" id="RZNX01000001">
    <property type="protein sequence ID" value="RUT36429.1"/>
    <property type="molecule type" value="Genomic_DNA"/>
</dbReference>
<feature type="compositionally biased region" description="Basic and acidic residues" evidence="1">
    <location>
        <begin position="46"/>
        <end position="56"/>
    </location>
</feature>
<name>A0A3S1BBB2_9BACL</name>
<evidence type="ECO:0000256" key="2">
    <source>
        <dbReference type="SAM" id="Phobius"/>
    </source>
</evidence>
<sequence>MNDLLEWVTSHLYLVIVIGFAVLSMLGKKGKPGGSSNRMPTFGGDPSRELNRKRQSDQTGTHTSQTSGRAVGPNQSSDQKLEEWGRNILSPSTAESWSQHEENSIGQKSVEIEEGREAAEIISLQRKLERLERTNRSLVRELKRKKDLNRQASNTSAERSPSLTSSQLANGVIWAEILGEPRAKRPYRYRK</sequence>
<reference evidence="3 4" key="1">
    <citation type="submission" date="2018-12" db="EMBL/GenBank/DDBJ databases">
        <authorList>
            <person name="Sun L."/>
            <person name="Chen Z."/>
        </authorList>
    </citation>
    <scope>NUCLEOTIDE SEQUENCE [LARGE SCALE GENOMIC DNA]</scope>
    <source>
        <strain evidence="3 4">3-5-3</strain>
    </source>
</reference>
<dbReference type="Proteomes" id="UP000272464">
    <property type="component" value="Unassembled WGS sequence"/>
</dbReference>
<protein>
    <submittedName>
        <fullName evidence="3">Uncharacterized protein</fullName>
    </submittedName>
</protein>
<gene>
    <name evidence="3" type="ORF">EJP77_05510</name>
</gene>
<evidence type="ECO:0000313" key="4">
    <source>
        <dbReference type="Proteomes" id="UP000272464"/>
    </source>
</evidence>
<dbReference type="OrthoDB" id="1798639at2"/>
<organism evidence="3 4">
    <name type="scientific">Paenibacillus zeisoli</name>
    <dbReference type="NCBI Taxonomy" id="2496267"/>
    <lineage>
        <taxon>Bacteria</taxon>
        <taxon>Bacillati</taxon>
        <taxon>Bacillota</taxon>
        <taxon>Bacilli</taxon>
        <taxon>Bacillales</taxon>
        <taxon>Paenibacillaceae</taxon>
        <taxon>Paenibacillus</taxon>
    </lineage>
</organism>
<keyword evidence="2" id="KW-0472">Membrane</keyword>
<keyword evidence="4" id="KW-1185">Reference proteome</keyword>
<dbReference type="RefSeq" id="WP_127198120.1">
    <property type="nucleotide sequence ID" value="NZ_RZNX01000001.1"/>
</dbReference>
<keyword evidence="2" id="KW-0812">Transmembrane</keyword>
<feature type="compositionally biased region" description="Polar residues" evidence="1">
    <location>
        <begin position="57"/>
        <end position="78"/>
    </location>
</feature>
<feature type="region of interest" description="Disordered" evidence="1">
    <location>
        <begin position="29"/>
        <end position="81"/>
    </location>
</feature>
<feature type="transmembrane region" description="Helical" evidence="2">
    <location>
        <begin position="12"/>
        <end position="28"/>
    </location>
</feature>
<keyword evidence="2" id="KW-1133">Transmembrane helix</keyword>
<evidence type="ECO:0000256" key="1">
    <source>
        <dbReference type="SAM" id="MobiDB-lite"/>
    </source>
</evidence>
<evidence type="ECO:0000313" key="3">
    <source>
        <dbReference type="EMBL" id="RUT36429.1"/>
    </source>
</evidence>
<accession>A0A3S1BBB2</accession>
<feature type="region of interest" description="Disordered" evidence="1">
    <location>
        <begin position="144"/>
        <end position="166"/>
    </location>
</feature>
<comment type="caution">
    <text evidence="3">The sequence shown here is derived from an EMBL/GenBank/DDBJ whole genome shotgun (WGS) entry which is preliminary data.</text>
</comment>
<feature type="compositionally biased region" description="Polar residues" evidence="1">
    <location>
        <begin position="150"/>
        <end position="166"/>
    </location>
</feature>